<evidence type="ECO:0000256" key="1">
    <source>
        <dbReference type="SAM" id="MobiDB-lite"/>
    </source>
</evidence>
<feature type="domain" description="SGNH hydrolase-type esterase" evidence="2">
    <location>
        <begin position="68"/>
        <end position="237"/>
    </location>
</feature>
<accession>A0A254TGC1</accession>
<evidence type="ECO:0000313" key="3">
    <source>
        <dbReference type="EMBL" id="OWW21585.1"/>
    </source>
</evidence>
<dbReference type="Pfam" id="PF13472">
    <property type="entry name" value="Lipase_GDSL_2"/>
    <property type="match status" value="1"/>
</dbReference>
<gene>
    <name evidence="3" type="ORF">AYR66_20945</name>
</gene>
<name>A0A254TGC1_9BURK</name>
<reference evidence="3 4" key="1">
    <citation type="submission" date="2016-02" db="EMBL/GenBank/DDBJ databases">
        <authorList>
            <person name="Wen L."/>
            <person name="He K."/>
            <person name="Yang H."/>
        </authorList>
    </citation>
    <scope>NUCLEOTIDE SEQUENCE [LARGE SCALE GENOMIC DNA]</scope>
    <source>
        <strain evidence="3 4">TSA40</strain>
    </source>
</reference>
<keyword evidence="4" id="KW-1185">Reference proteome</keyword>
<evidence type="ECO:0000259" key="2">
    <source>
        <dbReference type="Pfam" id="PF13472"/>
    </source>
</evidence>
<sequence>MSQEAVVAVQANNVVATPTAPATTTTSTSTPASTATESTTTPAASAPAAQQQVTTPATPAAPQLIEYYGDSTVWGYRSDVGGQVAVPPTTTFAQSLTNPSAYTVRNEGVSGSTACELLNGTDGRHQPWSAQMAASTAKYVFLNHGINDQWKYDLNTYKGCLRSLAQTAKQYGKQMIFETPNPTRDNVGIMATAMKEVAVQENVPVVDQYKYLSDYLNGQSAYTICPDGLHPSEAVYAMKGKYAASVFSSLFIK</sequence>
<dbReference type="Gene3D" id="3.40.50.1110">
    <property type="entry name" value="SGNH hydrolase"/>
    <property type="match status" value="1"/>
</dbReference>
<dbReference type="Proteomes" id="UP000197535">
    <property type="component" value="Unassembled WGS sequence"/>
</dbReference>
<feature type="region of interest" description="Disordered" evidence="1">
    <location>
        <begin position="19"/>
        <end position="57"/>
    </location>
</feature>
<proteinExistence type="predicted"/>
<dbReference type="CDD" id="cd00229">
    <property type="entry name" value="SGNH_hydrolase"/>
    <property type="match status" value="1"/>
</dbReference>
<protein>
    <recommendedName>
        <fullName evidence="2">SGNH hydrolase-type esterase domain-containing protein</fullName>
    </recommendedName>
</protein>
<comment type="caution">
    <text evidence="3">The sequence shown here is derived from an EMBL/GenBank/DDBJ whole genome shotgun (WGS) entry which is preliminary data.</text>
</comment>
<dbReference type="AlphaFoldDB" id="A0A254TGC1"/>
<dbReference type="InterPro" id="IPR013830">
    <property type="entry name" value="SGNH_hydro"/>
</dbReference>
<dbReference type="SUPFAM" id="SSF52266">
    <property type="entry name" value="SGNH hydrolase"/>
    <property type="match status" value="1"/>
</dbReference>
<organism evidence="3 4">
    <name type="scientific">Noviherbaspirillum denitrificans</name>
    <dbReference type="NCBI Taxonomy" id="1968433"/>
    <lineage>
        <taxon>Bacteria</taxon>
        <taxon>Pseudomonadati</taxon>
        <taxon>Pseudomonadota</taxon>
        <taxon>Betaproteobacteria</taxon>
        <taxon>Burkholderiales</taxon>
        <taxon>Oxalobacteraceae</taxon>
        <taxon>Noviherbaspirillum</taxon>
    </lineage>
</organism>
<dbReference type="EMBL" id="LSTO01000001">
    <property type="protein sequence ID" value="OWW21585.1"/>
    <property type="molecule type" value="Genomic_DNA"/>
</dbReference>
<dbReference type="InterPro" id="IPR036514">
    <property type="entry name" value="SGNH_hydro_sf"/>
</dbReference>
<evidence type="ECO:0000313" key="4">
    <source>
        <dbReference type="Proteomes" id="UP000197535"/>
    </source>
</evidence>
<dbReference type="GO" id="GO:0016788">
    <property type="term" value="F:hydrolase activity, acting on ester bonds"/>
    <property type="evidence" value="ECO:0007669"/>
    <property type="project" value="UniProtKB-ARBA"/>
</dbReference>